<keyword evidence="1" id="KW-0472">Membrane</keyword>
<organism evidence="2">
    <name type="scientific">marine metagenome</name>
    <dbReference type="NCBI Taxonomy" id="408172"/>
    <lineage>
        <taxon>unclassified sequences</taxon>
        <taxon>metagenomes</taxon>
        <taxon>ecological metagenomes</taxon>
    </lineage>
</organism>
<dbReference type="EMBL" id="UINC01001034">
    <property type="protein sequence ID" value="SUZ68226.1"/>
    <property type="molecule type" value="Genomic_DNA"/>
</dbReference>
<proteinExistence type="predicted"/>
<reference evidence="2" key="1">
    <citation type="submission" date="2018-05" db="EMBL/GenBank/DDBJ databases">
        <authorList>
            <person name="Lanie J.A."/>
            <person name="Ng W.-L."/>
            <person name="Kazmierczak K.M."/>
            <person name="Andrzejewski T.M."/>
            <person name="Davidsen T.M."/>
            <person name="Wayne K.J."/>
            <person name="Tettelin H."/>
            <person name="Glass J.I."/>
            <person name="Rusch D."/>
            <person name="Podicherti R."/>
            <person name="Tsui H.-C.T."/>
            <person name="Winkler M.E."/>
        </authorList>
    </citation>
    <scope>NUCLEOTIDE SEQUENCE</scope>
</reference>
<evidence type="ECO:0000256" key="1">
    <source>
        <dbReference type="SAM" id="Phobius"/>
    </source>
</evidence>
<evidence type="ECO:0000313" key="2">
    <source>
        <dbReference type="EMBL" id="SUZ68226.1"/>
    </source>
</evidence>
<accession>A0A381PMI3</accession>
<sequence>MNNAVKIVTDALSSLTDLAIHLLVAGVIIGILFGDVFGVIGNIASVMASVGDNGLAGLITILIVAMWMKK</sequence>
<name>A0A381PMI3_9ZZZZ</name>
<keyword evidence="1" id="KW-0812">Transmembrane</keyword>
<feature type="transmembrane region" description="Helical" evidence="1">
    <location>
        <begin position="20"/>
        <end position="40"/>
    </location>
</feature>
<dbReference type="AlphaFoldDB" id="A0A381PMI3"/>
<gene>
    <name evidence="2" type="ORF">METZ01_LOCUS21080</name>
</gene>
<feature type="transmembrane region" description="Helical" evidence="1">
    <location>
        <begin position="46"/>
        <end position="68"/>
    </location>
</feature>
<keyword evidence="1" id="KW-1133">Transmembrane helix</keyword>
<protein>
    <submittedName>
        <fullName evidence="2">Uncharacterized protein</fullName>
    </submittedName>
</protein>